<accession>A0A1H9QA85</accession>
<organism evidence="2 3">
    <name type="scientific">Pedobacter rhizosphaerae</name>
    <dbReference type="NCBI Taxonomy" id="390241"/>
    <lineage>
        <taxon>Bacteria</taxon>
        <taxon>Pseudomonadati</taxon>
        <taxon>Bacteroidota</taxon>
        <taxon>Sphingobacteriia</taxon>
        <taxon>Sphingobacteriales</taxon>
        <taxon>Sphingobacteriaceae</taxon>
        <taxon>Pedobacter</taxon>
    </lineage>
</organism>
<dbReference type="OrthoDB" id="772915at2"/>
<feature type="transmembrane region" description="Helical" evidence="1">
    <location>
        <begin position="6"/>
        <end position="24"/>
    </location>
</feature>
<dbReference type="RefSeq" id="WP_090884162.1">
    <property type="nucleotide sequence ID" value="NZ_FOGG01000011.1"/>
</dbReference>
<dbReference type="AlphaFoldDB" id="A0A1H9QA85"/>
<keyword evidence="3" id="KW-1185">Reference proteome</keyword>
<evidence type="ECO:0000313" key="3">
    <source>
        <dbReference type="Proteomes" id="UP000199572"/>
    </source>
</evidence>
<name>A0A1H9QA85_9SPHI</name>
<evidence type="ECO:0000256" key="1">
    <source>
        <dbReference type="SAM" id="Phobius"/>
    </source>
</evidence>
<protein>
    <submittedName>
        <fullName evidence="2">Uncharacterized protein</fullName>
    </submittedName>
</protein>
<keyword evidence="1" id="KW-1133">Transmembrane helix</keyword>
<dbReference type="Proteomes" id="UP000199572">
    <property type="component" value="Unassembled WGS sequence"/>
</dbReference>
<evidence type="ECO:0000313" key="2">
    <source>
        <dbReference type="EMBL" id="SER57322.1"/>
    </source>
</evidence>
<reference evidence="2 3" key="1">
    <citation type="submission" date="2016-10" db="EMBL/GenBank/DDBJ databases">
        <authorList>
            <person name="de Groot N.N."/>
        </authorList>
    </citation>
    <scope>NUCLEOTIDE SEQUENCE [LARGE SCALE GENOMIC DNA]</scope>
    <source>
        <strain evidence="2 3">DSM 18610</strain>
    </source>
</reference>
<proteinExistence type="predicted"/>
<keyword evidence="1" id="KW-0472">Membrane</keyword>
<sequence>MELFILYWIAVVGLFIVGIITMIVKASKSEPIKTGLKMVIASVILFVIGAGACALMLSNLGGMH</sequence>
<keyword evidence="1" id="KW-0812">Transmembrane</keyword>
<gene>
    <name evidence="2" type="ORF">SAMN04488023_11199</name>
</gene>
<dbReference type="EMBL" id="FOGG01000011">
    <property type="protein sequence ID" value="SER57322.1"/>
    <property type="molecule type" value="Genomic_DNA"/>
</dbReference>
<feature type="transmembrane region" description="Helical" evidence="1">
    <location>
        <begin position="36"/>
        <end position="57"/>
    </location>
</feature>
<dbReference type="STRING" id="390241.SAMN04488023_11199"/>